<dbReference type="Pfam" id="PF07683">
    <property type="entry name" value="CobW_C"/>
    <property type="match status" value="1"/>
</dbReference>
<dbReference type="GO" id="GO:0000166">
    <property type="term" value="F:nucleotide binding"/>
    <property type="evidence" value="ECO:0007669"/>
    <property type="project" value="UniProtKB-KW"/>
</dbReference>
<dbReference type="CDD" id="cd03112">
    <property type="entry name" value="CobW-like"/>
    <property type="match status" value="1"/>
</dbReference>
<dbReference type="GO" id="GO:0016787">
    <property type="term" value="F:hydrolase activity"/>
    <property type="evidence" value="ECO:0007669"/>
    <property type="project" value="UniProtKB-KW"/>
</dbReference>
<gene>
    <name evidence="8" type="ORF">PTE30175_04057</name>
</gene>
<keyword evidence="1" id="KW-0547">Nucleotide-binding</keyword>
<dbReference type="SUPFAM" id="SSF52540">
    <property type="entry name" value="P-loop containing nucleoside triphosphate hydrolases"/>
    <property type="match status" value="1"/>
</dbReference>
<accession>A0A5E4XY23</accession>
<dbReference type="SMART" id="SM00833">
    <property type="entry name" value="CobW_C"/>
    <property type="match status" value="1"/>
</dbReference>
<proteinExistence type="inferred from homology"/>
<dbReference type="InterPro" id="IPR036627">
    <property type="entry name" value="CobW-likC_sf"/>
</dbReference>
<dbReference type="PANTHER" id="PTHR13748:SF59">
    <property type="entry name" value="COBW C-TERMINAL DOMAIN-CONTAINING PROTEIN"/>
    <property type="match status" value="1"/>
</dbReference>
<evidence type="ECO:0000313" key="8">
    <source>
        <dbReference type="EMBL" id="VVE40992.1"/>
    </source>
</evidence>
<dbReference type="InterPro" id="IPR027417">
    <property type="entry name" value="P-loop_NTPase"/>
</dbReference>
<dbReference type="AlphaFoldDB" id="A0A5E4XY23"/>
<comment type="function">
    <text evidence="5">Zinc chaperone that directly transfers zinc cofactor to target proteins, thereby activating them. Zinc is transferred from the CXCC motif in the GTPase domain to the zinc binding site in target proteins in a process requiring GTP hydrolysis.</text>
</comment>
<dbReference type="InterPro" id="IPR011629">
    <property type="entry name" value="CobW-like_C"/>
</dbReference>
<dbReference type="Proteomes" id="UP000414233">
    <property type="component" value="Unassembled WGS sequence"/>
</dbReference>
<evidence type="ECO:0000256" key="1">
    <source>
        <dbReference type="ARBA" id="ARBA00022741"/>
    </source>
</evidence>
<dbReference type="EMBL" id="CABPRZ010000020">
    <property type="protein sequence ID" value="VVE40992.1"/>
    <property type="molecule type" value="Genomic_DNA"/>
</dbReference>
<evidence type="ECO:0000313" key="9">
    <source>
        <dbReference type="Proteomes" id="UP000414233"/>
    </source>
</evidence>
<dbReference type="Pfam" id="PF02492">
    <property type="entry name" value="cobW"/>
    <property type="match status" value="1"/>
</dbReference>
<evidence type="ECO:0000256" key="5">
    <source>
        <dbReference type="ARBA" id="ARBA00045658"/>
    </source>
</evidence>
<keyword evidence="2" id="KW-0378">Hydrolase</keyword>
<evidence type="ECO:0000256" key="3">
    <source>
        <dbReference type="ARBA" id="ARBA00023186"/>
    </source>
</evidence>
<dbReference type="InterPro" id="IPR051316">
    <property type="entry name" value="Zinc-reg_GTPase_activator"/>
</dbReference>
<reference evidence="8 9" key="1">
    <citation type="submission" date="2019-08" db="EMBL/GenBank/DDBJ databases">
        <authorList>
            <person name="Peeters C."/>
        </authorList>
    </citation>
    <scope>NUCLEOTIDE SEQUENCE [LARGE SCALE GENOMIC DNA]</scope>
    <source>
        <strain evidence="8 9">LMG 30175</strain>
    </source>
</reference>
<sequence length="339" mass="37338">MTRIPVSVLTGFLGAGKTTLLNRILGESHGKRYAVIVNEYGKLGIDGDLVMGAEDEVLELNNGCLCCKVRGDLIRVVSALLRRKGTLDGILIETSGLADPAPVIQTFFADDYIRQHTCIDTVICVADARHLQRQLSDNCEAAQQLAQADTVVLNKVDLLEPGTASEADALSALDDSVRAINPTAQLLHGVRCDVPLDLLLGRSAFDPGRLRLNPLRPVLATAKGDAPGRLMTITPARHSHGIECASFQLERPLARERFLPWLQQLVRERGQDLLRLKGIVDLDDSDRRLVFQGVHMTLDLVFGTSWEPCEQRDSRLVFIGRNLNQQSLRKELDTCGAHR</sequence>
<name>A0A5E4XY23_9BURK</name>
<dbReference type="Gene3D" id="3.40.50.300">
    <property type="entry name" value="P-loop containing nucleotide triphosphate hydrolases"/>
    <property type="match status" value="1"/>
</dbReference>
<comment type="similarity">
    <text evidence="4">Belongs to the SIMIBI class G3E GTPase family. ZNG1 subfamily.</text>
</comment>
<dbReference type="OrthoDB" id="9808822at2"/>
<evidence type="ECO:0000259" key="7">
    <source>
        <dbReference type="SMART" id="SM00833"/>
    </source>
</evidence>
<organism evidence="8 9">
    <name type="scientific">Pandoraea terrae</name>
    <dbReference type="NCBI Taxonomy" id="1537710"/>
    <lineage>
        <taxon>Bacteria</taxon>
        <taxon>Pseudomonadati</taxon>
        <taxon>Pseudomonadota</taxon>
        <taxon>Betaproteobacteria</taxon>
        <taxon>Burkholderiales</taxon>
        <taxon>Burkholderiaceae</taxon>
        <taxon>Pandoraea</taxon>
    </lineage>
</organism>
<dbReference type="Gene3D" id="3.30.1220.10">
    <property type="entry name" value="CobW-like, C-terminal domain"/>
    <property type="match status" value="1"/>
</dbReference>
<dbReference type="PANTHER" id="PTHR13748">
    <property type="entry name" value="COBW-RELATED"/>
    <property type="match status" value="1"/>
</dbReference>
<keyword evidence="9" id="KW-1185">Reference proteome</keyword>
<evidence type="ECO:0000256" key="4">
    <source>
        <dbReference type="ARBA" id="ARBA00034320"/>
    </source>
</evidence>
<dbReference type="InterPro" id="IPR003495">
    <property type="entry name" value="CobW/HypB/UreG_nucleotide-bd"/>
</dbReference>
<feature type="domain" description="CobW C-terminal" evidence="7">
    <location>
        <begin position="242"/>
        <end position="336"/>
    </location>
</feature>
<protein>
    <submittedName>
        <fullName evidence="8">Cobalamin biosynthesis protein CobW</fullName>
    </submittedName>
</protein>
<evidence type="ECO:0000256" key="6">
    <source>
        <dbReference type="ARBA" id="ARBA00049117"/>
    </source>
</evidence>
<dbReference type="SUPFAM" id="SSF90002">
    <property type="entry name" value="Hypothetical protein YjiA, C-terminal domain"/>
    <property type="match status" value="1"/>
</dbReference>
<keyword evidence="3" id="KW-0143">Chaperone</keyword>
<comment type="catalytic activity">
    <reaction evidence="6">
        <text>GTP + H2O = GDP + phosphate + H(+)</text>
        <dbReference type="Rhea" id="RHEA:19669"/>
        <dbReference type="ChEBI" id="CHEBI:15377"/>
        <dbReference type="ChEBI" id="CHEBI:15378"/>
        <dbReference type="ChEBI" id="CHEBI:37565"/>
        <dbReference type="ChEBI" id="CHEBI:43474"/>
        <dbReference type="ChEBI" id="CHEBI:58189"/>
    </reaction>
    <physiologicalReaction direction="left-to-right" evidence="6">
        <dbReference type="Rhea" id="RHEA:19670"/>
    </physiologicalReaction>
</comment>
<dbReference type="RefSeq" id="WP_150698860.1">
    <property type="nucleotide sequence ID" value="NZ_CABPRZ010000020.1"/>
</dbReference>
<evidence type="ECO:0000256" key="2">
    <source>
        <dbReference type="ARBA" id="ARBA00022801"/>
    </source>
</evidence>